<comment type="subcellular location">
    <subcellularLocation>
        <location evidence="1">Cell membrane</location>
        <topology evidence="1">Multi-pass membrane protein</topology>
    </subcellularLocation>
</comment>
<accession>M0DBA9</accession>
<feature type="transmembrane region" description="Helical" evidence="7">
    <location>
        <begin position="43"/>
        <end position="61"/>
    </location>
</feature>
<proteinExistence type="predicted"/>
<keyword evidence="2" id="KW-0813">Transport</keyword>
<evidence type="ECO:0000313" key="9">
    <source>
        <dbReference type="Proteomes" id="UP000011513"/>
    </source>
</evidence>
<evidence type="ECO:0000256" key="6">
    <source>
        <dbReference type="ARBA" id="ARBA00023136"/>
    </source>
</evidence>
<dbReference type="GO" id="GO:0005886">
    <property type="term" value="C:plasma membrane"/>
    <property type="evidence" value="ECO:0007669"/>
    <property type="project" value="UniProtKB-SubCell"/>
</dbReference>
<keyword evidence="5 7" id="KW-1133">Transmembrane helix</keyword>
<feature type="transmembrane region" description="Helical" evidence="7">
    <location>
        <begin position="104"/>
        <end position="124"/>
    </location>
</feature>
<keyword evidence="9" id="KW-1185">Reference proteome</keyword>
<dbReference type="InterPro" id="IPR052031">
    <property type="entry name" value="Membrane_Transporter-Flippase"/>
</dbReference>
<evidence type="ECO:0000256" key="4">
    <source>
        <dbReference type="ARBA" id="ARBA00022692"/>
    </source>
</evidence>
<gene>
    <name evidence="8" type="ORF">C474_07597</name>
</gene>
<comment type="caution">
    <text evidence="8">The sequence shown here is derived from an EMBL/GenBank/DDBJ whole genome shotgun (WGS) entry which is preliminary data.</text>
</comment>
<dbReference type="PANTHER" id="PTHR43549">
    <property type="entry name" value="MULTIDRUG RESISTANCE PROTEIN YPNP-RELATED"/>
    <property type="match status" value="1"/>
</dbReference>
<dbReference type="InParanoid" id="M0DBA9"/>
<name>M0DBA9_HALPD</name>
<dbReference type="AlphaFoldDB" id="M0DBA9"/>
<protein>
    <submittedName>
        <fullName evidence="8">Multi antimicrobial extrusion family drug/sodium antiporter</fullName>
    </submittedName>
</protein>
<dbReference type="GO" id="GO:0015297">
    <property type="term" value="F:antiporter activity"/>
    <property type="evidence" value="ECO:0007669"/>
    <property type="project" value="InterPro"/>
</dbReference>
<evidence type="ECO:0000256" key="7">
    <source>
        <dbReference type="SAM" id="Phobius"/>
    </source>
</evidence>
<sequence>MEQLPPTEFDFGASAVTVWFARPIVGLFITGPGATPIIEHGAAFLRIVAPTWVIMASYHMMNGAFYGSGSTHMAMGIGVTTLWGVRALTVVLLILVFSFGAAGAWYAIALSNVTAAIAGAIFFFHGRWLQDVLADESVEETARDVDSGAYD</sequence>
<evidence type="ECO:0000256" key="3">
    <source>
        <dbReference type="ARBA" id="ARBA00022475"/>
    </source>
</evidence>
<organism evidence="8 9">
    <name type="scientific">Halogeometricum pallidum JCM 14848</name>
    <dbReference type="NCBI Taxonomy" id="1227487"/>
    <lineage>
        <taxon>Archaea</taxon>
        <taxon>Methanobacteriati</taxon>
        <taxon>Methanobacteriota</taxon>
        <taxon>Stenosarchaea group</taxon>
        <taxon>Halobacteria</taxon>
        <taxon>Halobacteriales</taxon>
        <taxon>Haloferacaceae</taxon>
        <taxon>Halogeometricum</taxon>
    </lineage>
</organism>
<evidence type="ECO:0000256" key="1">
    <source>
        <dbReference type="ARBA" id="ARBA00004651"/>
    </source>
</evidence>
<keyword evidence="3" id="KW-1003">Cell membrane</keyword>
<dbReference type="RefSeq" id="WP_008385500.1">
    <property type="nucleotide sequence ID" value="NZ_AOIV01000015.1"/>
</dbReference>
<feature type="transmembrane region" description="Helical" evidence="7">
    <location>
        <begin position="73"/>
        <end position="97"/>
    </location>
</feature>
<dbReference type="Proteomes" id="UP000011513">
    <property type="component" value="Unassembled WGS sequence"/>
</dbReference>
<reference evidence="8 9" key="1">
    <citation type="journal article" date="2014" name="PLoS Genet.">
        <title>Phylogenetically driven sequencing of extremely halophilic archaea reveals strategies for static and dynamic osmo-response.</title>
        <authorList>
            <person name="Becker E.A."/>
            <person name="Seitzer P.M."/>
            <person name="Tritt A."/>
            <person name="Larsen D."/>
            <person name="Krusor M."/>
            <person name="Yao A.I."/>
            <person name="Wu D."/>
            <person name="Madern D."/>
            <person name="Eisen J.A."/>
            <person name="Darling A.E."/>
            <person name="Facciotti M.T."/>
        </authorList>
    </citation>
    <scope>NUCLEOTIDE SEQUENCE [LARGE SCALE GENOMIC DNA]</scope>
    <source>
        <strain evidence="8 9">JCM 14848</strain>
    </source>
</reference>
<evidence type="ECO:0000256" key="2">
    <source>
        <dbReference type="ARBA" id="ARBA00022448"/>
    </source>
</evidence>
<dbReference type="GO" id="GO:0042910">
    <property type="term" value="F:xenobiotic transmembrane transporter activity"/>
    <property type="evidence" value="ECO:0007669"/>
    <property type="project" value="InterPro"/>
</dbReference>
<dbReference type="EMBL" id="AOIV01000015">
    <property type="protein sequence ID" value="ELZ32012.1"/>
    <property type="molecule type" value="Genomic_DNA"/>
</dbReference>
<dbReference type="PANTHER" id="PTHR43549:SF2">
    <property type="entry name" value="MULTIDRUG RESISTANCE PROTEIN NORM-RELATED"/>
    <property type="match status" value="1"/>
</dbReference>
<feature type="transmembrane region" description="Helical" evidence="7">
    <location>
        <begin position="12"/>
        <end position="31"/>
    </location>
</feature>
<dbReference type="Pfam" id="PF01554">
    <property type="entry name" value="MatE"/>
    <property type="match status" value="1"/>
</dbReference>
<dbReference type="eggNOG" id="arCOG01731">
    <property type="taxonomic scope" value="Archaea"/>
</dbReference>
<evidence type="ECO:0000313" key="8">
    <source>
        <dbReference type="EMBL" id="ELZ32012.1"/>
    </source>
</evidence>
<keyword evidence="4 7" id="KW-0812">Transmembrane</keyword>
<keyword evidence="6 7" id="KW-0472">Membrane</keyword>
<dbReference type="InterPro" id="IPR002528">
    <property type="entry name" value="MATE_fam"/>
</dbReference>
<evidence type="ECO:0000256" key="5">
    <source>
        <dbReference type="ARBA" id="ARBA00022989"/>
    </source>
</evidence>